<keyword evidence="2" id="KW-1185">Reference proteome</keyword>
<dbReference type="GeneID" id="34231514"/>
<evidence type="ECO:0000313" key="1">
    <source>
        <dbReference type="EMBL" id="SEA91817.1"/>
    </source>
</evidence>
<gene>
    <name evidence="1" type="ORF">SAMN05421875_14712</name>
</gene>
<dbReference type="RefSeq" id="WP_139285411.1">
    <property type="nucleotide sequence ID" value="NZ_CAXIQU010000008.1"/>
</dbReference>
<protein>
    <submittedName>
        <fullName evidence="1">Uncharacterized protein</fullName>
    </submittedName>
</protein>
<dbReference type="EMBL" id="FNQJ01000047">
    <property type="protein sequence ID" value="SEA91817.1"/>
    <property type="molecule type" value="Genomic_DNA"/>
</dbReference>
<reference evidence="2" key="1">
    <citation type="submission" date="2016-10" db="EMBL/GenBank/DDBJ databases">
        <authorList>
            <person name="Varghese N."/>
            <person name="Submissions S."/>
        </authorList>
    </citation>
    <scope>NUCLEOTIDE SEQUENCE [LARGE SCALE GENOMIC DNA]</scope>
    <source>
        <strain evidence="2">DSM 25157</strain>
    </source>
</reference>
<sequence length="896" mass="101484">MAKQPAHRGPLRDCPKFDELGGLPGISAALRQRSQSLDWPQGARTLEMQLGLLDRGDSVWWRNRPEHAQSLADLLELELSDLGITDSPSPGFMEFTQLFGMPPLDLRKGYPWNWSAEKRATAPTSEFDTNSSLEEWLRPTPYAFRPPHEVHWLTVADELERQVLIRSVEAAGHFSVISVSTLDEAAGRLASYKPLVIAVEQFNGDEDWRALAKRPSGAGLLVIAPCDLPMPTEGESPSYWSWERLNQEEQEVGVTRWVWARSADWRARFLRWLESHFIKSDKDTLYSAKGMGAWLERFDPCEEWFGSVADLLPVCLGFENEKKLPSPNATKAGEKLLRVLQRSQRRMSPDMLRELSLARWGCRETAWSGVLPMQAWAGLMQGNSQASAAIDLDSVVQGKTLAERKRAAQELQHRQPLEWVRNGLLKAVDDGYDFQQQSLVKLLVRDALLGSMDAGSVEDWAWACFDAQRRGLVDAALDALDATVLQELTSRTMELEHQSTEFIGASDALFCAVGRRIARGNEITEIDAFLPLGCSVIHRLNMADVAWALPAPWTRPVDMPDQQLDWISVCWAWSLMPAPQILAEANWLFPGWGSVADIQVPWWLADLWPEKGAEQLPMHWQRFFLVADEWIKELDHPLPDVPRLLQIAHLGKAAAGGWSAEVAWWQGLWPNESGEFQRWIDQTLIAKFQRSAAENAAKHVWPSYAEWERLAQDKYGFKYLRPMRRWLLEMLPAAWVLEQLDETGRCYFASCPQTLPPQWRGPLLLSVKEQWATVPAGKARDFLRRYGSSIGGELAEVIESESTLAWAAGSLIWAWNGAKARELLKQPDRLEASAWRILFDNCPTESLSLALDVLRKFPEMIEANERLEWARSRLPSSGIIAKGLLELMRASTDENF</sequence>
<organism evidence="1 2">
    <name type="scientific">Acidovorax soli</name>
    <dbReference type="NCBI Taxonomy" id="592050"/>
    <lineage>
        <taxon>Bacteria</taxon>
        <taxon>Pseudomonadati</taxon>
        <taxon>Pseudomonadota</taxon>
        <taxon>Betaproteobacteria</taxon>
        <taxon>Burkholderiales</taxon>
        <taxon>Comamonadaceae</taxon>
        <taxon>Acidovorax</taxon>
    </lineage>
</organism>
<dbReference type="Proteomes" id="UP000199002">
    <property type="component" value="Unassembled WGS sequence"/>
</dbReference>
<evidence type="ECO:0000313" key="2">
    <source>
        <dbReference type="Proteomes" id="UP000199002"/>
    </source>
</evidence>
<proteinExistence type="predicted"/>
<name>A0A1H4F4G7_9BURK</name>
<accession>A0A1H4F4G7</accession>
<dbReference type="AlphaFoldDB" id="A0A1H4F4G7"/>